<dbReference type="EMBL" id="LR134418">
    <property type="protein sequence ID" value="VEH84893.1"/>
    <property type="molecule type" value="Genomic_DNA"/>
</dbReference>
<evidence type="ECO:0000313" key="4">
    <source>
        <dbReference type="Proteomes" id="UP000054859"/>
    </source>
</evidence>
<dbReference type="STRING" id="45056.Lade_0955"/>
<organism evidence="2 4">
    <name type="scientific">Legionella adelaidensis</name>
    <dbReference type="NCBI Taxonomy" id="45056"/>
    <lineage>
        <taxon>Bacteria</taxon>
        <taxon>Pseudomonadati</taxon>
        <taxon>Pseudomonadota</taxon>
        <taxon>Gammaproteobacteria</taxon>
        <taxon>Legionellales</taxon>
        <taxon>Legionellaceae</taxon>
        <taxon>Legionella</taxon>
    </lineage>
</organism>
<evidence type="ECO:0008006" key="6">
    <source>
        <dbReference type="Google" id="ProtNLM"/>
    </source>
</evidence>
<evidence type="ECO:0000256" key="1">
    <source>
        <dbReference type="SAM" id="SignalP"/>
    </source>
</evidence>
<proteinExistence type="predicted"/>
<protein>
    <recommendedName>
        <fullName evidence="6">SH3 domain-containing protein</fullName>
    </recommendedName>
</protein>
<evidence type="ECO:0000313" key="2">
    <source>
        <dbReference type="EMBL" id="KTC66297.1"/>
    </source>
</evidence>
<dbReference type="KEGG" id="ladl:NCTC12735_00513"/>
<reference evidence="2 4" key="1">
    <citation type="submission" date="2015-11" db="EMBL/GenBank/DDBJ databases">
        <title>Identification of large and diverse effector repertoires of 38 Legionella species.</title>
        <authorList>
            <person name="Burstein D."/>
            <person name="Amaro F."/>
            <person name="Zusman T."/>
            <person name="Lifshitz Z."/>
            <person name="Cohen O."/>
            <person name="Gilbert J.A."/>
            <person name="Pupko T."/>
            <person name="Shuman H.A."/>
            <person name="Segal G."/>
        </authorList>
    </citation>
    <scope>NUCLEOTIDE SEQUENCE [LARGE SCALE GENOMIC DNA]</scope>
    <source>
        <strain evidence="2 4">1762-AUS-E</strain>
    </source>
</reference>
<dbReference type="PATRIC" id="fig|45056.6.peg.990"/>
<feature type="chain" id="PRO_5036002977" description="SH3 domain-containing protein" evidence="1">
    <location>
        <begin position="23"/>
        <end position="80"/>
    </location>
</feature>
<dbReference type="AlphaFoldDB" id="A0A0W0R5J8"/>
<sequence>MKAKLLVPLLFTFFLGIPLTYADSSTEKQTTATFKTEDGKTIRCMVHPEDRENLSQVKSGEKVKLDSMGCESDGFCEAWN</sequence>
<name>A0A0W0R5J8_9GAMM</name>
<dbReference type="RefSeq" id="WP_058461986.1">
    <property type="nucleotide sequence ID" value="NZ_CAAAHS010000002.1"/>
</dbReference>
<keyword evidence="4" id="KW-1185">Reference proteome</keyword>
<dbReference type="OrthoDB" id="5653383at2"/>
<feature type="signal peptide" evidence="1">
    <location>
        <begin position="1"/>
        <end position="22"/>
    </location>
</feature>
<reference evidence="3 5" key="2">
    <citation type="submission" date="2018-12" db="EMBL/GenBank/DDBJ databases">
        <authorList>
            <consortium name="Pathogen Informatics"/>
        </authorList>
    </citation>
    <scope>NUCLEOTIDE SEQUENCE [LARGE SCALE GENOMIC DNA]</scope>
    <source>
        <strain evidence="3 5">NCTC12735</strain>
        <plasmid evidence="5">9</plasmid>
    </source>
</reference>
<dbReference type="Proteomes" id="UP000281170">
    <property type="component" value="Plasmid 9"/>
</dbReference>
<accession>A0A0W0R5J8</accession>
<keyword evidence="3" id="KW-0614">Plasmid</keyword>
<evidence type="ECO:0000313" key="5">
    <source>
        <dbReference type="Proteomes" id="UP000281170"/>
    </source>
</evidence>
<dbReference type="Proteomes" id="UP000054859">
    <property type="component" value="Unassembled WGS sequence"/>
</dbReference>
<evidence type="ECO:0000313" key="3">
    <source>
        <dbReference type="EMBL" id="VEH84893.1"/>
    </source>
</evidence>
<gene>
    <name evidence="2" type="ORF">Lade_0955</name>
    <name evidence="3" type="ORF">NCTC12735_00513</name>
</gene>
<dbReference type="EMBL" id="LNKA01000001">
    <property type="protein sequence ID" value="KTC66297.1"/>
    <property type="molecule type" value="Genomic_DNA"/>
</dbReference>
<geneLocation type="plasmid" evidence="3 5">
    <name>9</name>
</geneLocation>
<keyword evidence="1" id="KW-0732">Signal</keyword>